<dbReference type="InParanoid" id="A0A540VJ50"/>
<feature type="domain" description="Mandelate racemase/muconate lactonizing enzyme C-terminal" evidence="1">
    <location>
        <begin position="129"/>
        <end position="254"/>
    </location>
</feature>
<dbReference type="InterPro" id="IPR029065">
    <property type="entry name" value="Enolase_C-like"/>
</dbReference>
<dbReference type="PANTHER" id="PTHR48080:SF6">
    <property type="entry name" value="STARVATION-SENSING PROTEIN RSPA"/>
    <property type="match status" value="1"/>
</dbReference>
<dbReference type="SMART" id="SM00922">
    <property type="entry name" value="MR_MLE"/>
    <property type="match status" value="1"/>
</dbReference>
<reference evidence="2 3" key="1">
    <citation type="submission" date="2019-06" db="EMBL/GenBank/DDBJ databases">
        <title>Genome sequence of Litorilinea aerophila BAA-2444.</title>
        <authorList>
            <person name="Maclea K.S."/>
            <person name="Maurais E.G."/>
            <person name="Iannazzi L.C."/>
        </authorList>
    </citation>
    <scope>NUCLEOTIDE SEQUENCE [LARGE SCALE GENOMIC DNA]</scope>
    <source>
        <strain evidence="2 3">ATCC BAA-2444</strain>
    </source>
</reference>
<dbReference type="Pfam" id="PF02746">
    <property type="entry name" value="MR_MLE_N"/>
    <property type="match status" value="1"/>
</dbReference>
<evidence type="ECO:0000313" key="2">
    <source>
        <dbReference type="EMBL" id="TQE96790.1"/>
    </source>
</evidence>
<dbReference type="AlphaFoldDB" id="A0A540VJ50"/>
<dbReference type="SUPFAM" id="SSF51604">
    <property type="entry name" value="Enolase C-terminal domain-like"/>
    <property type="match status" value="1"/>
</dbReference>
<dbReference type="InterPro" id="IPR029017">
    <property type="entry name" value="Enolase-like_N"/>
</dbReference>
<gene>
    <name evidence="2" type="ORF">FKZ61_05900</name>
</gene>
<sequence length="404" mass="45370">MPKITAIQTIRTRAAGTWVIVKVLTDQPGLYGIGSASDHYRAKTVITTIETIAPLLIGRDAGHIEDIWQSIYTCGYWRNDSILNTVQAGIDMALWDIKGKEAGMPVYQLLGGPTRSAVMAYAHAAGDDLQALEDDVRRYMEEGYQVIRCQLGPYGGGGFIDAEQARLPKNHWGHSRVFDDEAYLENIPKMFAYLREKLGFGPKLTHDVHEHLQPTNAVTLAKLLEPYRLFFLEDLLPPEQIHWYRLVRQQCTTPQAMGELFINPHEWMPLITERLIDFVRVRVSKGGGITNCRKIATLCEWFGVRTAWQEGGDNDPVNQMAAVHLDLASSSFGIQEENHFRPEEYAAFPGHAVLEGGYLYANEQPGLGIDVDEDQARALLDPELAARSFYMAEDRRADGSIVRP</sequence>
<dbReference type="SFLD" id="SFLDS00001">
    <property type="entry name" value="Enolase"/>
    <property type="match status" value="1"/>
</dbReference>
<dbReference type="Gene3D" id="3.30.390.10">
    <property type="entry name" value="Enolase-like, N-terminal domain"/>
    <property type="match status" value="1"/>
</dbReference>
<dbReference type="EMBL" id="VIGC01000006">
    <property type="protein sequence ID" value="TQE96790.1"/>
    <property type="molecule type" value="Genomic_DNA"/>
</dbReference>
<dbReference type="SUPFAM" id="SSF54826">
    <property type="entry name" value="Enolase N-terminal domain-like"/>
    <property type="match status" value="1"/>
</dbReference>
<dbReference type="Gene3D" id="3.20.20.120">
    <property type="entry name" value="Enolase-like C-terminal domain"/>
    <property type="match status" value="1"/>
</dbReference>
<dbReference type="GO" id="GO:0000287">
    <property type="term" value="F:magnesium ion binding"/>
    <property type="evidence" value="ECO:0007669"/>
    <property type="project" value="UniProtKB-ARBA"/>
</dbReference>
<dbReference type="PANTHER" id="PTHR48080">
    <property type="entry name" value="D-GALACTONATE DEHYDRATASE-RELATED"/>
    <property type="match status" value="1"/>
</dbReference>
<keyword evidence="3" id="KW-1185">Reference proteome</keyword>
<dbReference type="InterPro" id="IPR034593">
    <property type="entry name" value="DgoD-like"/>
</dbReference>
<evidence type="ECO:0000259" key="1">
    <source>
        <dbReference type="SMART" id="SM00922"/>
    </source>
</evidence>
<protein>
    <submittedName>
        <fullName evidence="2">Mandelate racemase</fullName>
    </submittedName>
</protein>
<comment type="caution">
    <text evidence="2">The sequence shown here is derived from an EMBL/GenBank/DDBJ whole genome shotgun (WGS) entry which is preliminary data.</text>
</comment>
<name>A0A540VJ50_9CHLR</name>
<dbReference type="InterPro" id="IPR036849">
    <property type="entry name" value="Enolase-like_C_sf"/>
</dbReference>
<proteinExistence type="predicted"/>
<evidence type="ECO:0000313" key="3">
    <source>
        <dbReference type="Proteomes" id="UP000317371"/>
    </source>
</evidence>
<dbReference type="InterPro" id="IPR013341">
    <property type="entry name" value="Mandelate_racemase_N_dom"/>
</dbReference>
<organism evidence="2 3">
    <name type="scientific">Litorilinea aerophila</name>
    <dbReference type="NCBI Taxonomy" id="1204385"/>
    <lineage>
        <taxon>Bacteria</taxon>
        <taxon>Bacillati</taxon>
        <taxon>Chloroflexota</taxon>
        <taxon>Caldilineae</taxon>
        <taxon>Caldilineales</taxon>
        <taxon>Caldilineaceae</taxon>
        <taxon>Litorilinea</taxon>
    </lineage>
</organism>
<dbReference type="RefSeq" id="WP_141609162.1">
    <property type="nucleotide sequence ID" value="NZ_VIGC02000006.1"/>
</dbReference>
<dbReference type="Proteomes" id="UP000317371">
    <property type="component" value="Unassembled WGS sequence"/>
</dbReference>
<dbReference type="InterPro" id="IPR013342">
    <property type="entry name" value="Mandelate_racemase_C"/>
</dbReference>
<accession>A0A540VJ50</accession>
<dbReference type="Pfam" id="PF13378">
    <property type="entry name" value="MR_MLE_C"/>
    <property type="match status" value="1"/>
</dbReference>
<dbReference type="OrthoDB" id="9775391at2"/>